<gene>
    <name evidence="3" type="ORF">A4H97_23515</name>
</gene>
<evidence type="ECO:0000256" key="1">
    <source>
        <dbReference type="ARBA" id="ARBA00022679"/>
    </source>
</evidence>
<sequence length="170" mass="19438">MKTIALDDITIRTQLLPGDLGYVAYLHGDLYTKENGYGLSFESYVLSGLGEFGHDYDPGKDRIWMCEHEGKKVGFLLAQHRPAAVQLRYFIFLPEYRGVGLGKKLMTGFIDFMKQCGVSHAYLWTTDEQLAAISLYTRFGFKLTEEKPSRSFGKPLTERRYDLHLPKEGK</sequence>
<keyword evidence="4" id="KW-1185">Reference proteome</keyword>
<evidence type="ECO:0000259" key="2">
    <source>
        <dbReference type="PROSITE" id="PS51186"/>
    </source>
</evidence>
<feature type="domain" description="N-acetyltransferase" evidence="2">
    <location>
        <begin position="20"/>
        <end position="168"/>
    </location>
</feature>
<dbReference type="InterPro" id="IPR000182">
    <property type="entry name" value="GNAT_dom"/>
</dbReference>
<evidence type="ECO:0000313" key="3">
    <source>
        <dbReference type="EMBL" id="OQP53419.1"/>
    </source>
</evidence>
<name>A0A1V9F4V2_9BACT</name>
<keyword evidence="1 3" id="KW-0808">Transferase</keyword>
<dbReference type="OrthoDB" id="5419426at2"/>
<evidence type="ECO:0000313" key="4">
    <source>
        <dbReference type="Proteomes" id="UP000192610"/>
    </source>
</evidence>
<dbReference type="AlphaFoldDB" id="A0A1V9F4V2"/>
<dbReference type="SUPFAM" id="SSF55729">
    <property type="entry name" value="Acyl-CoA N-acyltransferases (Nat)"/>
    <property type="match status" value="1"/>
</dbReference>
<dbReference type="PROSITE" id="PS51186">
    <property type="entry name" value="GNAT"/>
    <property type="match status" value="1"/>
</dbReference>
<dbReference type="GO" id="GO:0008080">
    <property type="term" value="F:N-acetyltransferase activity"/>
    <property type="evidence" value="ECO:0007669"/>
    <property type="project" value="InterPro"/>
</dbReference>
<dbReference type="Proteomes" id="UP000192610">
    <property type="component" value="Unassembled WGS sequence"/>
</dbReference>
<dbReference type="CDD" id="cd04301">
    <property type="entry name" value="NAT_SF"/>
    <property type="match status" value="1"/>
</dbReference>
<comment type="caution">
    <text evidence="3">The sequence shown here is derived from an EMBL/GenBank/DDBJ whole genome shotgun (WGS) entry which is preliminary data.</text>
</comment>
<dbReference type="PANTHER" id="PTHR13947">
    <property type="entry name" value="GNAT FAMILY N-ACETYLTRANSFERASE"/>
    <property type="match status" value="1"/>
</dbReference>
<dbReference type="InterPro" id="IPR050769">
    <property type="entry name" value="NAT_camello-type"/>
</dbReference>
<dbReference type="EMBL" id="LVXG01000006">
    <property type="protein sequence ID" value="OQP53419.1"/>
    <property type="molecule type" value="Genomic_DNA"/>
</dbReference>
<protein>
    <submittedName>
        <fullName evidence="3">GNAT family N-acetyltransferase</fullName>
    </submittedName>
</protein>
<reference evidence="4" key="1">
    <citation type="submission" date="2016-04" db="EMBL/GenBank/DDBJ databases">
        <authorList>
            <person name="Chen L."/>
            <person name="Zhuang W."/>
            <person name="Wang G."/>
        </authorList>
    </citation>
    <scope>NUCLEOTIDE SEQUENCE [LARGE SCALE GENOMIC DNA]</scope>
    <source>
        <strain evidence="4">17621</strain>
    </source>
</reference>
<dbReference type="STRING" id="354355.SAMN05660816_04498"/>
<organism evidence="3 4">
    <name type="scientific">Niastella yeongjuensis</name>
    <dbReference type="NCBI Taxonomy" id="354355"/>
    <lineage>
        <taxon>Bacteria</taxon>
        <taxon>Pseudomonadati</taxon>
        <taxon>Bacteroidota</taxon>
        <taxon>Chitinophagia</taxon>
        <taxon>Chitinophagales</taxon>
        <taxon>Chitinophagaceae</taxon>
        <taxon>Niastella</taxon>
    </lineage>
</organism>
<dbReference type="InterPro" id="IPR016181">
    <property type="entry name" value="Acyl_CoA_acyltransferase"/>
</dbReference>
<dbReference type="Gene3D" id="3.40.630.30">
    <property type="match status" value="1"/>
</dbReference>
<proteinExistence type="predicted"/>
<dbReference type="Pfam" id="PF00583">
    <property type="entry name" value="Acetyltransf_1"/>
    <property type="match status" value="1"/>
</dbReference>
<accession>A0A1V9F4V2</accession>
<dbReference type="RefSeq" id="WP_081197835.1">
    <property type="nucleotide sequence ID" value="NZ_FOCZ01000008.1"/>
</dbReference>
<dbReference type="PANTHER" id="PTHR13947:SF37">
    <property type="entry name" value="LD18367P"/>
    <property type="match status" value="1"/>
</dbReference>